<name>A0ACB9ZM10_CATRO</name>
<accession>A0ACB9ZM10</accession>
<reference evidence="2" key="1">
    <citation type="journal article" date="2023" name="Nat. Plants">
        <title>Single-cell RNA sequencing provides a high-resolution roadmap for understanding the multicellular compartmentation of specialized metabolism.</title>
        <authorList>
            <person name="Sun S."/>
            <person name="Shen X."/>
            <person name="Li Y."/>
            <person name="Li Y."/>
            <person name="Wang S."/>
            <person name="Li R."/>
            <person name="Zhang H."/>
            <person name="Shen G."/>
            <person name="Guo B."/>
            <person name="Wei J."/>
            <person name="Xu J."/>
            <person name="St-Pierre B."/>
            <person name="Chen S."/>
            <person name="Sun C."/>
        </authorList>
    </citation>
    <scope>NUCLEOTIDE SEQUENCE [LARGE SCALE GENOMIC DNA]</scope>
</reference>
<evidence type="ECO:0000313" key="1">
    <source>
        <dbReference type="EMBL" id="KAI5648724.1"/>
    </source>
</evidence>
<sequence length="89" mass="10212">MLDLQILISKQISTYQLPTPSHHEGTSVVRDVEELKKGKGSHTIEQRIGDNIRGVSSPHHHSVYENAPPYEYYYMSAQSSYPFHESGYY</sequence>
<gene>
    <name evidence="1" type="ORF">M9H77_34729</name>
</gene>
<dbReference type="EMBL" id="CM044708">
    <property type="protein sequence ID" value="KAI5648724.1"/>
    <property type="molecule type" value="Genomic_DNA"/>
</dbReference>
<comment type="caution">
    <text evidence="1">The sequence shown here is derived from an EMBL/GenBank/DDBJ whole genome shotgun (WGS) entry which is preliminary data.</text>
</comment>
<proteinExistence type="predicted"/>
<protein>
    <submittedName>
        <fullName evidence="1">Uncharacterized protein</fullName>
    </submittedName>
</protein>
<evidence type="ECO:0000313" key="2">
    <source>
        <dbReference type="Proteomes" id="UP001060085"/>
    </source>
</evidence>
<keyword evidence="2" id="KW-1185">Reference proteome</keyword>
<dbReference type="Proteomes" id="UP001060085">
    <property type="component" value="Linkage Group LG08"/>
</dbReference>
<organism evidence="1 2">
    <name type="scientific">Catharanthus roseus</name>
    <name type="common">Madagascar periwinkle</name>
    <name type="synonym">Vinca rosea</name>
    <dbReference type="NCBI Taxonomy" id="4058"/>
    <lineage>
        <taxon>Eukaryota</taxon>
        <taxon>Viridiplantae</taxon>
        <taxon>Streptophyta</taxon>
        <taxon>Embryophyta</taxon>
        <taxon>Tracheophyta</taxon>
        <taxon>Spermatophyta</taxon>
        <taxon>Magnoliopsida</taxon>
        <taxon>eudicotyledons</taxon>
        <taxon>Gunneridae</taxon>
        <taxon>Pentapetalae</taxon>
        <taxon>asterids</taxon>
        <taxon>lamiids</taxon>
        <taxon>Gentianales</taxon>
        <taxon>Apocynaceae</taxon>
        <taxon>Rauvolfioideae</taxon>
        <taxon>Vinceae</taxon>
        <taxon>Catharanthinae</taxon>
        <taxon>Catharanthus</taxon>
    </lineage>
</organism>